<dbReference type="EMBL" id="JAGQLK010000050">
    <property type="protein sequence ID" value="MCA9383298.1"/>
    <property type="molecule type" value="Genomic_DNA"/>
</dbReference>
<gene>
    <name evidence="1" type="ORF">KC909_02950</name>
</gene>
<dbReference type="AlphaFoldDB" id="A0A955L612"/>
<dbReference type="Proteomes" id="UP000783287">
    <property type="component" value="Unassembled WGS sequence"/>
</dbReference>
<evidence type="ECO:0000313" key="2">
    <source>
        <dbReference type="Proteomes" id="UP000783287"/>
    </source>
</evidence>
<comment type="caution">
    <text evidence="1">The sequence shown here is derived from an EMBL/GenBank/DDBJ whole genome shotgun (WGS) entry which is preliminary data.</text>
</comment>
<protein>
    <submittedName>
        <fullName evidence="1">Uncharacterized protein</fullName>
    </submittedName>
</protein>
<reference evidence="1" key="2">
    <citation type="journal article" date="2021" name="Microbiome">
        <title>Successional dynamics and alternative stable states in a saline activated sludge microbial community over 9 years.</title>
        <authorList>
            <person name="Wang Y."/>
            <person name="Ye J."/>
            <person name="Ju F."/>
            <person name="Liu L."/>
            <person name="Boyd J.A."/>
            <person name="Deng Y."/>
            <person name="Parks D.H."/>
            <person name="Jiang X."/>
            <person name="Yin X."/>
            <person name="Woodcroft B.J."/>
            <person name="Tyson G.W."/>
            <person name="Hugenholtz P."/>
            <person name="Polz M.F."/>
            <person name="Zhang T."/>
        </authorList>
    </citation>
    <scope>NUCLEOTIDE SEQUENCE</scope>
    <source>
        <strain evidence="1">HKST-UBA14</strain>
    </source>
</reference>
<accession>A0A955L612</accession>
<proteinExistence type="predicted"/>
<name>A0A955L612_9BACT</name>
<organism evidence="1 2">
    <name type="scientific">Candidatus Dojkabacteria bacterium</name>
    <dbReference type="NCBI Taxonomy" id="2099670"/>
    <lineage>
        <taxon>Bacteria</taxon>
        <taxon>Candidatus Dojkabacteria</taxon>
    </lineage>
</organism>
<reference evidence="1" key="1">
    <citation type="submission" date="2020-04" db="EMBL/GenBank/DDBJ databases">
        <authorList>
            <person name="Zhang T."/>
        </authorList>
    </citation>
    <scope>NUCLEOTIDE SEQUENCE</scope>
    <source>
        <strain evidence="1">HKST-UBA14</strain>
    </source>
</reference>
<sequence>MAGGYLGSGEFDWGIVGDEYDYGQTFQANSPTWAEYIETFSFEEGGIDFKAVTVAGEIRLVYQIVSTGDGVNIAILSPSFEEPEMYDPGAVYGVVGHVLDRLLANDFQGRVSFEIYTQSMVLSALQRCVEAVQMNLGRLDQVNYMVSDYDDTTAADGIHSLNLDFNMID</sequence>
<evidence type="ECO:0000313" key="1">
    <source>
        <dbReference type="EMBL" id="MCA9383298.1"/>
    </source>
</evidence>